<keyword evidence="1" id="KW-0812">Transmembrane</keyword>
<keyword evidence="3" id="KW-1185">Reference proteome</keyword>
<evidence type="ECO:0000313" key="2">
    <source>
        <dbReference type="EMBL" id="OTG66399.1"/>
    </source>
</evidence>
<evidence type="ECO:0000256" key="1">
    <source>
        <dbReference type="SAM" id="Phobius"/>
    </source>
</evidence>
<dbReference type="EMBL" id="NEGB01000002">
    <property type="protein sequence ID" value="OTG66399.1"/>
    <property type="molecule type" value="Genomic_DNA"/>
</dbReference>
<dbReference type="OrthoDB" id="6691908at2"/>
<comment type="caution">
    <text evidence="2">The sequence shown here is derived from an EMBL/GenBank/DDBJ whole genome shotgun (WGS) entry which is preliminary data.</text>
</comment>
<proteinExistence type="predicted"/>
<reference evidence="2 3" key="1">
    <citation type="submission" date="2017-04" db="EMBL/GenBank/DDBJ databases">
        <title>High diversity of culturable Acinetobacter species in natural soil and water ecosystems.</title>
        <authorList>
            <person name="Nemec A."/>
            <person name="Radolfova-Krizova L."/>
        </authorList>
    </citation>
    <scope>NUCLEOTIDE SEQUENCE [LARGE SCALE GENOMIC DNA]</scope>
    <source>
        <strain evidence="2 3">ANC 4999</strain>
    </source>
</reference>
<accession>A0A1Y3CKI8</accession>
<protein>
    <submittedName>
        <fullName evidence="2">Uncharacterized protein</fullName>
    </submittedName>
</protein>
<sequence>MDKYLIVVMVFIASIAMVIYTQKEGKSKSEKLSLKDALQKAFPTYKIVERNHNIILCKEIPNQRIDEELVLIRIDPNQQKNLRNSGKMLIATYPKQPSIRELKKDTAAYLK</sequence>
<keyword evidence="1" id="KW-0472">Membrane</keyword>
<gene>
    <name evidence="2" type="ORF">B9T28_03840</name>
</gene>
<evidence type="ECO:0000313" key="3">
    <source>
        <dbReference type="Proteomes" id="UP000242765"/>
    </source>
</evidence>
<name>A0A1Y3CKI8_9GAMM</name>
<dbReference type="STRING" id="1977882.B9T28_03840"/>
<keyword evidence="1" id="KW-1133">Transmembrane helix</keyword>
<organism evidence="2 3">
    <name type="scientific">Acinetobacter silvestris</name>
    <dbReference type="NCBI Taxonomy" id="1977882"/>
    <lineage>
        <taxon>Bacteria</taxon>
        <taxon>Pseudomonadati</taxon>
        <taxon>Pseudomonadota</taxon>
        <taxon>Gammaproteobacteria</taxon>
        <taxon>Moraxellales</taxon>
        <taxon>Moraxellaceae</taxon>
        <taxon>Acinetobacter</taxon>
    </lineage>
</organism>
<dbReference type="AlphaFoldDB" id="A0A1Y3CKI8"/>
<dbReference type="RefSeq" id="WP_086202643.1">
    <property type="nucleotide sequence ID" value="NZ_NEGB01000002.1"/>
</dbReference>
<feature type="transmembrane region" description="Helical" evidence="1">
    <location>
        <begin position="6"/>
        <end position="22"/>
    </location>
</feature>
<dbReference type="Proteomes" id="UP000242765">
    <property type="component" value="Unassembled WGS sequence"/>
</dbReference>